<dbReference type="AlphaFoldDB" id="A0A2N7ARP9"/>
<organism evidence="1 2">
    <name type="scientific">Companilactobacillus nuruki</name>
    <dbReference type="NCBI Taxonomy" id="1993540"/>
    <lineage>
        <taxon>Bacteria</taxon>
        <taxon>Bacillati</taxon>
        <taxon>Bacillota</taxon>
        <taxon>Bacilli</taxon>
        <taxon>Lactobacillales</taxon>
        <taxon>Lactobacillaceae</taxon>
        <taxon>Companilactobacillus</taxon>
    </lineage>
</organism>
<reference evidence="1 2" key="1">
    <citation type="submission" date="2017-05" db="EMBL/GenBank/DDBJ databases">
        <title>Lactobacillus nurukis nov., sp. nov., isolated from nuruk.</title>
        <authorList>
            <person name="Kim S.-J."/>
        </authorList>
    </citation>
    <scope>NUCLEOTIDE SEQUENCE [LARGE SCALE GENOMIC DNA]</scope>
    <source>
        <strain evidence="1 2">SYF10-1a</strain>
    </source>
</reference>
<keyword evidence="2" id="KW-1185">Reference proteome</keyword>
<evidence type="ECO:0000313" key="1">
    <source>
        <dbReference type="EMBL" id="PMD68022.1"/>
    </source>
</evidence>
<dbReference type="EMBL" id="NIPR01000052">
    <property type="protein sequence ID" value="PMD68022.1"/>
    <property type="molecule type" value="Genomic_DNA"/>
</dbReference>
<evidence type="ECO:0000313" key="2">
    <source>
        <dbReference type="Proteomes" id="UP000235649"/>
    </source>
</evidence>
<sequence length="71" mass="8057">MLKITYIGGGIEKGVRKVAEYDNSAQFVANQQLEVPDFEDYLKIVEVTDDGKKIDLSESTMHGLYNYLINK</sequence>
<evidence type="ECO:0008006" key="3">
    <source>
        <dbReference type="Google" id="ProtNLM"/>
    </source>
</evidence>
<name>A0A2N7ARP9_9LACO</name>
<proteinExistence type="predicted"/>
<gene>
    <name evidence="1" type="ORF">CBP76_10455</name>
</gene>
<comment type="caution">
    <text evidence="1">The sequence shown here is derived from an EMBL/GenBank/DDBJ whole genome shotgun (WGS) entry which is preliminary data.</text>
</comment>
<dbReference type="OrthoDB" id="2308381at2"/>
<dbReference type="Gene3D" id="3.30.1490.390">
    <property type="match status" value="1"/>
</dbReference>
<protein>
    <recommendedName>
        <fullName evidence="3">DUF4649 domain-containing protein</fullName>
    </recommendedName>
</protein>
<dbReference type="RefSeq" id="WP_102196817.1">
    <property type="nucleotide sequence ID" value="NZ_NIPR01000052.1"/>
</dbReference>
<accession>A0A2N7ARP9</accession>
<dbReference type="Proteomes" id="UP000235649">
    <property type="component" value="Unassembled WGS sequence"/>
</dbReference>